<keyword evidence="6" id="KW-1133">Transmembrane helix</keyword>
<dbReference type="PANTHER" id="PTHR31342:SF4">
    <property type="entry name" value="ACTIN BINDING PROTEIN FAMILY"/>
    <property type="match status" value="1"/>
</dbReference>
<dbReference type="InterPro" id="IPR040265">
    <property type="entry name" value="CHUP1/IPGA1-like"/>
</dbReference>
<reference evidence="8 9" key="1">
    <citation type="journal article" date="2020" name="IScience">
        <title>Genome Sequencing of the Endangered Kingdonia uniflora (Circaeasteraceae, Ranunculales) Reveals Potential Mechanisms of Evolutionary Specialization.</title>
        <authorList>
            <person name="Sun Y."/>
            <person name="Deng T."/>
            <person name="Zhang A."/>
            <person name="Moore M.J."/>
            <person name="Landis J.B."/>
            <person name="Lin N."/>
            <person name="Zhang H."/>
            <person name="Zhang X."/>
            <person name="Huang J."/>
            <person name="Zhang X."/>
            <person name="Sun H."/>
            <person name="Wang H."/>
        </authorList>
    </citation>
    <scope>NUCLEOTIDE SEQUENCE [LARGE SCALE GENOMIC DNA]</scope>
    <source>
        <strain evidence="8">TB1705</strain>
        <tissue evidence="8">Leaf</tissue>
    </source>
</reference>
<dbReference type="GO" id="GO:0072699">
    <property type="term" value="P:protein localization to cortical microtubule cytoskeleton"/>
    <property type="evidence" value="ECO:0007669"/>
    <property type="project" value="TreeGrafter"/>
</dbReference>
<keyword evidence="9" id="KW-1185">Reference proteome</keyword>
<gene>
    <name evidence="8" type="ORF">GIB67_010232</name>
</gene>
<evidence type="ECO:0000256" key="2">
    <source>
        <dbReference type="ARBA" id="ARBA00022490"/>
    </source>
</evidence>
<comment type="caution">
    <text evidence="8">The sequence shown here is derived from an EMBL/GenBank/DDBJ whole genome shotgun (WGS) entry which is preliminary data.</text>
</comment>
<keyword evidence="2" id="KW-0963">Cytoplasm</keyword>
<keyword evidence="6" id="KW-0812">Transmembrane</keyword>
<feature type="coiled-coil region" evidence="4">
    <location>
        <begin position="171"/>
        <end position="226"/>
    </location>
</feature>
<evidence type="ECO:0000256" key="6">
    <source>
        <dbReference type="SAM" id="Phobius"/>
    </source>
</evidence>
<name>A0A7J7NBC2_9MAGN</name>
<evidence type="ECO:0000259" key="7">
    <source>
        <dbReference type="Pfam" id="PF07989"/>
    </source>
</evidence>
<dbReference type="PANTHER" id="PTHR31342">
    <property type="entry name" value="PROTEIN CHUP1, CHLOROPLASTIC"/>
    <property type="match status" value="1"/>
</dbReference>
<dbReference type="EMBL" id="JACGCM010000938">
    <property type="protein sequence ID" value="KAF6164262.1"/>
    <property type="molecule type" value="Genomic_DNA"/>
</dbReference>
<keyword evidence="3 4" id="KW-0175">Coiled coil</keyword>
<keyword evidence="6" id="KW-0472">Membrane</keyword>
<feature type="region of interest" description="Disordered" evidence="5">
    <location>
        <begin position="487"/>
        <end position="514"/>
    </location>
</feature>
<dbReference type="OrthoDB" id="1870283at2759"/>
<feature type="transmembrane region" description="Helical" evidence="6">
    <location>
        <begin position="12"/>
        <end position="32"/>
    </location>
</feature>
<evidence type="ECO:0000256" key="4">
    <source>
        <dbReference type="SAM" id="Coils"/>
    </source>
</evidence>
<dbReference type="Pfam" id="PF07989">
    <property type="entry name" value="Cnn_1N"/>
    <property type="match status" value="1"/>
</dbReference>
<feature type="coiled-coil region" evidence="4">
    <location>
        <begin position="279"/>
        <end position="341"/>
    </location>
</feature>
<evidence type="ECO:0000313" key="9">
    <source>
        <dbReference type="Proteomes" id="UP000541444"/>
    </source>
</evidence>
<dbReference type="Proteomes" id="UP000541444">
    <property type="component" value="Unassembled WGS sequence"/>
</dbReference>
<dbReference type="GO" id="GO:0005815">
    <property type="term" value="C:microtubule organizing center"/>
    <property type="evidence" value="ECO:0007669"/>
    <property type="project" value="InterPro"/>
</dbReference>
<organism evidence="8 9">
    <name type="scientific">Kingdonia uniflora</name>
    <dbReference type="NCBI Taxonomy" id="39325"/>
    <lineage>
        <taxon>Eukaryota</taxon>
        <taxon>Viridiplantae</taxon>
        <taxon>Streptophyta</taxon>
        <taxon>Embryophyta</taxon>
        <taxon>Tracheophyta</taxon>
        <taxon>Spermatophyta</taxon>
        <taxon>Magnoliopsida</taxon>
        <taxon>Ranunculales</taxon>
        <taxon>Circaeasteraceae</taxon>
        <taxon>Kingdonia</taxon>
    </lineage>
</organism>
<accession>A0A7J7NBC2</accession>
<dbReference type="InterPro" id="IPR012943">
    <property type="entry name" value="Cnn_1N"/>
</dbReference>
<evidence type="ECO:0000256" key="3">
    <source>
        <dbReference type="ARBA" id="ARBA00023054"/>
    </source>
</evidence>
<proteinExistence type="predicted"/>
<evidence type="ECO:0000313" key="8">
    <source>
        <dbReference type="EMBL" id="KAF6164262.1"/>
    </source>
</evidence>
<evidence type="ECO:0000256" key="1">
    <source>
        <dbReference type="ARBA" id="ARBA00004496"/>
    </source>
</evidence>
<protein>
    <recommendedName>
        <fullName evidence="7">Centrosomin N-terminal motif 1 domain-containing protein</fullName>
    </recommendedName>
</protein>
<dbReference type="GO" id="GO:0055028">
    <property type="term" value="C:cortical microtubule"/>
    <property type="evidence" value="ECO:0007669"/>
    <property type="project" value="TreeGrafter"/>
</dbReference>
<comment type="subcellular location">
    <subcellularLocation>
        <location evidence="1">Cytoplasm</location>
    </subcellularLocation>
</comment>
<dbReference type="AlphaFoldDB" id="A0A7J7NBC2"/>
<feature type="region of interest" description="Disordered" evidence="5">
    <location>
        <begin position="539"/>
        <end position="565"/>
    </location>
</feature>
<sequence>MGFYGKRDLKPLILKLGVALALSFAGFFYSHLKTRRIRPTHSPPRPRSPFLGREENHSVGAKIISGDAENHEDEKVIEGNIVIDLSPRSKQSGDEEGFLLPEFNDLVLEEFDLPAEHKGVSPRKEREIPTTSERVADKEMEQEITSLRSMVRVLREREKNLEIQLLDYYGLKEQETAVVELQNRLKISSMEAKLLNLKIGSLQADNQRLEAQKADYTKLVVELELARAKINLMKRKIRSDTEQNKEQLLTLQRRVSNLQDHEPKALGKDADIQYKLPRLRELEDEMSDLKKTNSRLQHDIYDLATRLESTQPESEALQESNHHLRRDNDNLRKEIEQLQASRCADVEELVYLRWINACLRYELRNYQPRTDKIVARDLSRTLSPKSEEKAKQLILEYAKFEGLDDKDVSLMDFDSDYWAFSQDGTNLTKSCEFDESSIDISSGTRTSSSSKSKFFNKLKRLVVKGKDNDRSSADSYEEMVRTCSTSNFTGLETRNEDQSGKDASSSQSSSRPSLDMQKYWSLSLDDIRNFDITRRHSDLGSSYPSRRVVPGEGVDSSFREDKDSNAQKKLVKYAEALKGSSSSRNLNSHKRSVFYSSY</sequence>
<feature type="domain" description="Centrosomin N-terminal motif 1" evidence="7">
    <location>
        <begin position="279"/>
        <end position="339"/>
    </location>
</feature>
<evidence type="ECO:0000256" key="5">
    <source>
        <dbReference type="SAM" id="MobiDB-lite"/>
    </source>
</evidence>
<feature type="compositionally biased region" description="Low complexity" evidence="5">
    <location>
        <begin position="501"/>
        <end position="513"/>
    </location>
</feature>